<protein>
    <submittedName>
        <fullName evidence="2">Uncharacterized protein</fullName>
    </submittedName>
</protein>
<keyword evidence="1" id="KW-1133">Transmembrane helix</keyword>
<gene>
    <name evidence="2" type="ORF">EVG15_03590</name>
</gene>
<organism evidence="2 3">
    <name type="scientific">Candidatus Acididesulfobacter diazotrophicus</name>
    <dbReference type="NCBI Taxonomy" id="2597226"/>
    <lineage>
        <taxon>Bacteria</taxon>
        <taxon>Deltaproteobacteria</taxon>
        <taxon>Candidatus Acidulodesulfobacterales</taxon>
        <taxon>Candidatus Acididesulfobacter</taxon>
    </lineage>
</organism>
<proteinExistence type="predicted"/>
<name>A0A519BNR3_9DELT</name>
<comment type="caution">
    <text evidence="2">The sequence shown here is derived from an EMBL/GenBank/DDBJ whole genome shotgun (WGS) entry which is preliminary data.</text>
</comment>
<feature type="transmembrane region" description="Helical" evidence="1">
    <location>
        <begin position="77"/>
        <end position="101"/>
    </location>
</feature>
<dbReference type="Proteomes" id="UP000319296">
    <property type="component" value="Unassembled WGS sequence"/>
</dbReference>
<dbReference type="AlphaFoldDB" id="A0A519BNR3"/>
<dbReference type="EMBL" id="SGBB01000004">
    <property type="protein sequence ID" value="RZD18908.1"/>
    <property type="molecule type" value="Genomic_DNA"/>
</dbReference>
<accession>A0A519BNR3</accession>
<reference evidence="2 3" key="1">
    <citation type="journal article" date="2019" name="ISME J.">
        <title>Insights into ecological role of a new deltaproteobacterial order Candidatus Acidulodesulfobacterales by metagenomics and metatranscriptomics.</title>
        <authorList>
            <person name="Tan S."/>
            <person name="Liu J."/>
            <person name="Fang Y."/>
            <person name="Hedlund B.P."/>
            <person name="Lian Z.H."/>
            <person name="Huang L.Y."/>
            <person name="Li J.T."/>
            <person name="Huang L.N."/>
            <person name="Li W.J."/>
            <person name="Jiang H.C."/>
            <person name="Dong H.L."/>
            <person name="Shu W.S."/>
        </authorList>
    </citation>
    <scope>NUCLEOTIDE SEQUENCE [LARGE SCALE GENOMIC DNA]</scope>
    <source>
        <strain evidence="2">AP1</strain>
    </source>
</reference>
<sequence length="111" mass="12747">MAGSLNLLNFKNLFYVFILFGALIMLANMIIASSLKKRVPGGFVGKWLAIMFVFMLFFFIAEAGSFFFISYLTNMDLAYFLISLVLFFGSIFVAVVNRFIFHLIQELEVRK</sequence>
<evidence type="ECO:0000256" key="1">
    <source>
        <dbReference type="SAM" id="Phobius"/>
    </source>
</evidence>
<evidence type="ECO:0000313" key="2">
    <source>
        <dbReference type="EMBL" id="RZD18908.1"/>
    </source>
</evidence>
<feature type="transmembrane region" description="Helical" evidence="1">
    <location>
        <begin position="47"/>
        <end position="71"/>
    </location>
</feature>
<feature type="transmembrane region" description="Helical" evidence="1">
    <location>
        <begin position="12"/>
        <end position="35"/>
    </location>
</feature>
<evidence type="ECO:0000313" key="3">
    <source>
        <dbReference type="Proteomes" id="UP000319296"/>
    </source>
</evidence>
<keyword evidence="1" id="KW-0812">Transmembrane</keyword>
<keyword evidence="1" id="KW-0472">Membrane</keyword>